<reference evidence="3" key="1">
    <citation type="submission" date="2022-06" db="EMBL/GenBank/DDBJ databases">
        <title>Aeoliella straminimaris, a novel planctomycete from sediments.</title>
        <authorList>
            <person name="Vitorino I.R."/>
            <person name="Lage O.M."/>
        </authorList>
    </citation>
    <scope>NUCLEOTIDE SEQUENCE</scope>
    <source>
        <strain evidence="3">ICT_H6.2</strain>
    </source>
</reference>
<dbReference type="InterPro" id="IPR006860">
    <property type="entry name" value="FecR"/>
</dbReference>
<evidence type="ECO:0000259" key="2">
    <source>
        <dbReference type="Pfam" id="PF04773"/>
    </source>
</evidence>
<dbReference type="InterPro" id="IPR012373">
    <property type="entry name" value="Ferrdict_sens_TM"/>
</dbReference>
<dbReference type="EMBL" id="JAMXLR010000092">
    <property type="protein sequence ID" value="MCO6047469.1"/>
    <property type="molecule type" value="Genomic_DNA"/>
</dbReference>
<dbReference type="SUPFAM" id="SSF49899">
    <property type="entry name" value="Concanavalin A-like lectins/glucanases"/>
    <property type="match status" value="1"/>
</dbReference>
<organism evidence="3 4">
    <name type="scientific">Aeoliella straminimaris</name>
    <dbReference type="NCBI Taxonomy" id="2954799"/>
    <lineage>
        <taxon>Bacteria</taxon>
        <taxon>Pseudomonadati</taxon>
        <taxon>Planctomycetota</taxon>
        <taxon>Planctomycetia</taxon>
        <taxon>Pirellulales</taxon>
        <taxon>Lacipirellulaceae</taxon>
        <taxon>Aeoliella</taxon>
    </lineage>
</organism>
<dbReference type="Proteomes" id="UP001155241">
    <property type="component" value="Unassembled WGS sequence"/>
</dbReference>
<feature type="domain" description="FecR protein" evidence="2">
    <location>
        <begin position="184"/>
        <end position="265"/>
    </location>
</feature>
<feature type="transmembrane region" description="Helical" evidence="1">
    <location>
        <begin position="96"/>
        <end position="115"/>
    </location>
</feature>
<dbReference type="Gene3D" id="2.60.120.1440">
    <property type="match status" value="1"/>
</dbReference>
<dbReference type="Pfam" id="PF04773">
    <property type="entry name" value="FecR"/>
    <property type="match status" value="1"/>
</dbReference>
<gene>
    <name evidence="3" type="ORF">NG895_26495</name>
</gene>
<keyword evidence="1" id="KW-0472">Membrane</keyword>
<sequence>MDSENRKSKPVSTGDQVTNLVTALEQGQLSAEELAQLDRMIVESDEVLRAYVAHVQDSVQIHRHAKLGSDVLFASPAQGAAETQTQLPAREDRGGYWRVVLGCLAACAACVVLTWCVSQPSTKPINAVLTPARVEEEPPTPRVIQDIYVATLTGTVDCQWTQGSEVPAYGEPLEAGHLLKLEAGVAQVTFNDGAKVVLQGPAEFEMISPGSARLASGKLSALVPMQAVGFRVHTPSAEVVDLGTEFGLVVSDDGHTEVHVFAGEVVVWDPTREEGETEGRHLSENQAVVIGKDAGMQRTMKMDASKFRREITPRLSKAELPPLGVTDYLALWLAADVTVKTDDSGGVIAWRDIAAGDNQSEEDAWQQEIENRPRWVRNGISGLPSIRFDGKSSYLTTTPLLSTESQTLFLVFSRRDVPMSEYAKRQILNYNGPPHALSPFDGTPMRVLQIDDLFHKGIYRARFYAGGFSVGGASSIKPVPPDTPTLLAYRYDTEVNESMLAIDGEIREVNTAPRWKSYTSRKVFGRHPKQDSEMSFFAGDIAEVLIYNGALDEEQMGDVTEYLMQKYSLK</sequence>
<dbReference type="InterPro" id="IPR013320">
    <property type="entry name" value="ConA-like_dom_sf"/>
</dbReference>
<dbReference type="RefSeq" id="WP_252855579.1">
    <property type="nucleotide sequence ID" value="NZ_JAMXLR010000092.1"/>
</dbReference>
<keyword evidence="1" id="KW-0812">Transmembrane</keyword>
<proteinExistence type="predicted"/>
<comment type="caution">
    <text evidence="3">The sequence shown here is derived from an EMBL/GenBank/DDBJ whole genome shotgun (WGS) entry which is preliminary data.</text>
</comment>
<keyword evidence="4" id="KW-1185">Reference proteome</keyword>
<protein>
    <submittedName>
        <fullName evidence="3">FecR domain-containing protein</fullName>
    </submittedName>
</protein>
<evidence type="ECO:0000313" key="3">
    <source>
        <dbReference type="EMBL" id="MCO6047469.1"/>
    </source>
</evidence>
<name>A0A9X2FEZ0_9BACT</name>
<keyword evidence="1" id="KW-1133">Transmembrane helix</keyword>
<accession>A0A9X2FEZ0</accession>
<dbReference type="GO" id="GO:0016989">
    <property type="term" value="F:sigma factor antagonist activity"/>
    <property type="evidence" value="ECO:0007669"/>
    <property type="project" value="TreeGrafter"/>
</dbReference>
<dbReference type="Gene3D" id="2.60.120.200">
    <property type="match status" value="1"/>
</dbReference>
<evidence type="ECO:0000256" key="1">
    <source>
        <dbReference type="SAM" id="Phobius"/>
    </source>
</evidence>
<dbReference type="AlphaFoldDB" id="A0A9X2FEZ0"/>
<dbReference type="PANTHER" id="PTHR30273">
    <property type="entry name" value="PERIPLASMIC SIGNAL SENSOR AND SIGMA FACTOR ACTIVATOR FECR-RELATED"/>
    <property type="match status" value="1"/>
</dbReference>
<dbReference type="PANTHER" id="PTHR30273:SF2">
    <property type="entry name" value="PROTEIN FECR"/>
    <property type="match status" value="1"/>
</dbReference>
<evidence type="ECO:0000313" key="4">
    <source>
        <dbReference type="Proteomes" id="UP001155241"/>
    </source>
</evidence>